<dbReference type="Proteomes" id="UP001597221">
    <property type="component" value="Unassembled WGS sequence"/>
</dbReference>
<proteinExistence type="predicted"/>
<gene>
    <name evidence="2" type="ORF">ACFSBH_13835</name>
</gene>
<evidence type="ECO:0000313" key="3">
    <source>
        <dbReference type="Proteomes" id="UP001597221"/>
    </source>
</evidence>
<feature type="transmembrane region" description="Helical" evidence="1">
    <location>
        <begin position="32"/>
        <end position="55"/>
    </location>
</feature>
<dbReference type="RefSeq" id="WP_379598081.1">
    <property type="nucleotide sequence ID" value="NZ_JBHUDE010000127.1"/>
</dbReference>
<evidence type="ECO:0008006" key="4">
    <source>
        <dbReference type="Google" id="ProtNLM"/>
    </source>
</evidence>
<accession>A0ABW4HTM7</accession>
<sequence>MKHNEKAYAILITILILFAFVVPYTLLRNVNAWYGSFLFWTALTILVIGVNYIMIKDWGKEE</sequence>
<evidence type="ECO:0000313" key="2">
    <source>
        <dbReference type="EMBL" id="MFD1608701.1"/>
    </source>
</evidence>
<keyword evidence="1" id="KW-0812">Transmembrane</keyword>
<dbReference type="EMBL" id="JBHUDE010000127">
    <property type="protein sequence ID" value="MFD1608701.1"/>
    <property type="molecule type" value="Genomic_DNA"/>
</dbReference>
<name>A0ABW4HTM7_9BACI</name>
<keyword evidence="1" id="KW-0472">Membrane</keyword>
<organism evidence="2 3">
    <name type="scientific">Oceanobacillus luteolus</name>
    <dbReference type="NCBI Taxonomy" id="1274358"/>
    <lineage>
        <taxon>Bacteria</taxon>
        <taxon>Bacillati</taxon>
        <taxon>Bacillota</taxon>
        <taxon>Bacilli</taxon>
        <taxon>Bacillales</taxon>
        <taxon>Bacillaceae</taxon>
        <taxon>Oceanobacillus</taxon>
    </lineage>
</organism>
<keyword evidence="3" id="KW-1185">Reference proteome</keyword>
<reference evidence="3" key="1">
    <citation type="journal article" date="2019" name="Int. J. Syst. Evol. Microbiol.">
        <title>The Global Catalogue of Microorganisms (GCM) 10K type strain sequencing project: providing services to taxonomists for standard genome sequencing and annotation.</title>
        <authorList>
            <consortium name="The Broad Institute Genomics Platform"/>
            <consortium name="The Broad Institute Genome Sequencing Center for Infectious Disease"/>
            <person name="Wu L."/>
            <person name="Ma J."/>
        </authorList>
    </citation>
    <scope>NUCLEOTIDE SEQUENCE [LARGE SCALE GENOMIC DNA]</scope>
    <source>
        <strain evidence="3">CGMCC 1.12376</strain>
    </source>
</reference>
<evidence type="ECO:0000256" key="1">
    <source>
        <dbReference type="SAM" id="Phobius"/>
    </source>
</evidence>
<keyword evidence="1" id="KW-1133">Transmembrane helix</keyword>
<protein>
    <recommendedName>
        <fullName evidence="4">DUF3311 domain-containing protein</fullName>
    </recommendedName>
</protein>
<comment type="caution">
    <text evidence="2">The sequence shown here is derived from an EMBL/GenBank/DDBJ whole genome shotgun (WGS) entry which is preliminary data.</text>
</comment>
<feature type="transmembrane region" description="Helical" evidence="1">
    <location>
        <begin position="7"/>
        <end position="26"/>
    </location>
</feature>